<dbReference type="Proteomes" id="UP000195557">
    <property type="component" value="Unassembled WGS sequence"/>
</dbReference>
<evidence type="ECO:0000256" key="4">
    <source>
        <dbReference type="SAM" id="MobiDB-lite"/>
    </source>
</evidence>
<dbReference type="GO" id="GO:0003700">
    <property type="term" value="F:DNA-binding transcription factor activity"/>
    <property type="evidence" value="ECO:0007669"/>
    <property type="project" value="InterPro"/>
</dbReference>
<feature type="region of interest" description="Disordered" evidence="4">
    <location>
        <begin position="38"/>
        <end position="61"/>
    </location>
</feature>
<dbReference type="InterPro" id="IPR009057">
    <property type="entry name" value="Homeodomain-like_sf"/>
</dbReference>
<dbReference type="SUPFAM" id="SSF46689">
    <property type="entry name" value="Homeodomain-like"/>
    <property type="match status" value="1"/>
</dbReference>
<evidence type="ECO:0000256" key="1">
    <source>
        <dbReference type="ARBA" id="ARBA00023015"/>
    </source>
</evidence>
<dbReference type="Pfam" id="PF00249">
    <property type="entry name" value="Myb_DNA-binding"/>
    <property type="match status" value="1"/>
</dbReference>
<organism evidence="6">
    <name type="scientific">Ostreococcus tauri</name>
    <name type="common">Marine green alga</name>
    <dbReference type="NCBI Taxonomy" id="70448"/>
    <lineage>
        <taxon>Eukaryota</taxon>
        <taxon>Viridiplantae</taxon>
        <taxon>Chlorophyta</taxon>
        <taxon>Mamiellophyceae</taxon>
        <taxon>Mamiellales</taxon>
        <taxon>Bathycoccaceae</taxon>
        <taxon>Ostreococcus</taxon>
    </lineage>
</organism>
<dbReference type="NCBIfam" id="TIGR01557">
    <property type="entry name" value="myb_SHAQKYF"/>
    <property type="match status" value="1"/>
</dbReference>
<dbReference type="PANTHER" id="PTHR31499:SF43">
    <property type="entry name" value="MYB FAMILY TRANSCRIPTION FACTOR APL"/>
    <property type="match status" value="1"/>
</dbReference>
<evidence type="ECO:0000313" key="6">
    <source>
        <dbReference type="EMBL" id="OUS46672.1"/>
    </source>
</evidence>
<evidence type="ECO:0000256" key="3">
    <source>
        <dbReference type="ARBA" id="ARBA00023242"/>
    </source>
</evidence>
<name>A0A1Y5IHW0_OSTTA</name>
<dbReference type="Gene3D" id="1.10.10.60">
    <property type="entry name" value="Homeodomain-like"/>
    <property type="match status" value="1"/>
</dbReference>
<dbReference type="InterPro" id="IPR006447">
    <property type="entry name" value="Myb_dom_plants"/>
</dbReference>
<reference evidence="6" key="1">
    <citation type="submission" date="2017-04" db="EMBL/GenBank/DDBJ databases">
        <title>Population genomics of picophytoplankton unveils novel chromosome hypervariability.</title>
        <authorList>
            <consortium name="DOE Joint Genome Institute"/>
            <person name="Blanc-Mathieu R."/>
            <person name="Krasovec M."/>
            <person name="Hebrard M."/>
            <person name="Yau S."/>
            <person name="Desgranges E."/>
            <person name="Martin J."/>
            <person name="Schackwitz W."/>
            <person name="Kuo A."/>
            <person name="Salin G."/>
            <person name="Donnadieu C."/>
            <person name="Desdevises Y."/>
            <person name="Sanchez-Ferandin S."/>
            <person name="Moreau H."/>
            <person name="Rivals E."/>
            <person name="Grigoriev I.V."/>
            <person name="Grimsley N."/>
            <person name="Eyre-Walker A."/>
            <person name="Piganeau G."/>
        </authorList>
    </citation>
    <scope>NUCLEOTIDE SEQUENCE [LARGE SCALE GENOMIC DNA]</scope>
    <source>
        <strain evidence="6">RCC 1115</strain>
    </source>
</reference>
<dbReference type="InterPro" id="IPR001005">
    <property type="entry name" value="SANT/Myb"/>
</dbReference>
<dbReference type="FunFam" id="1.10.10.60:FF:000007">
    <property type="entry name" value="Two-component response regulator"/>
    <property type="match status" value="1"/>
</dbReference>
<dbReference type="InterPro" id="IPR017930">
    <property type="entry name" value="Myb_dom"/>
</dbReference>
<sequence>MDAHALWPLFDGLDEHDAFDAVGLVHDEDLEWLNDVKRKRGKGDGTGERGSGVTGRKNPRGAARLRWTPELHAEFLKAVHQLGGLELATPKGIATLMTTSGMTLQHIKSHLQKYRLQELGGATRTPAGDDTAERARRAMIKRARQEQAEELARRASSGDLAAYEAASTPTSAGNLSELIHSQFASPDATPDERSLDAILARASTDPVSASAALGASLGVDVNDVDIKSMPKVGQALLKQLEMQKQLHDQLLTQRRLETAIAEHSKYIASMLAGDTPPRS</sequence>
<dbReference type="EMBL" id="KZ155782">
    <property type="protein sequence ID" value="OUS46672.1"/>
    <property type="molecule type" value="Genomic_DNA"/>
</dbReference>
<dbReference type="PANTHER" id="PTHR31499">
    <property type="entry name" value="MYB FAMILY TRANSCRIPTION FACTOR PHL11"/>
    <property type="match status" value="1"/>
</dbReference>
<dbReference type="Pfam" id="PF14379">
    <property type="entry name" value="Myb_CC_LHEQLE"/>
    <property type="match status" value="1"/>
</dbReference>
<dbReference type="InterPro" id="IPR025756">
    <property type="entry name" value="Myb_CC_LHEQLE"/>
</dbReference>
<keyword evidence="3" id="KW-0539">Nucleus</keyword>
<evidence type="ECO:0000256" key="2">
    <source>
        <dbReference type="ARBA" id="ARBA00023163"/>
    </source>
</evidence>
<evidence type="ECO:0000259" key="5">
    <source>
        <dbReference type="PROSITE" id="PS51294"/>
    </source>
</evidence>
<feature type="domain" description="HTH myb-type" evidence="5">
    <location>
        <begin position="64"/>
        <end position="119"/>
    </location>
</feature>
<dbReference type="AlphaFoldDB" id="A0A1Y5IHW0"/>
<accession>A0A1Y5IHW0</accession>
<proteinExistence type="predicted"/>
<keyword evidence="1" id="KW-0805">Transcription regulation</keyword>
<keyword evidence="2" id="KW-0804">Transcription</keyword>
<protein>
    <recommendedName>
        <fullName evidence="5">HTH myb-type domain-containing protein</fullName>
    </recommendedName>
</protein>
<dbReference type="GO" id="GO:0003677">
    <property type="term" value="F:DNA binding"/>
    <property type="evidence" value="ECO:0007669"/>
    <property type="project" value="InterPro"/>
</dbReference>
<dbReference type="InterPro" id="IPR046955">
    <property type="entry name" value="PHR1-like"/>
</dbReference>
<gene>
    <name evidence="6" type="ORF">BE221DRAFT_159486</name>
</gene>
<dbReference type="PROSITE" id="PS51294">
    <property type="entry name" value="HTH_MYB"/>
    <property type="match status" value="1"/>
</dbReference>